<comment type="caution">
    <text evidence="2">The sequence shown here is derived from an EMBL/GenBank/DDBJ whole genome shotgun (WGS) entry which is preliminary data.</text>
</comment>
<keyword evidence="1" id="KW-0812">Transmembrane</keyword>
<keyword evidence="1" id="KW-0472">Membrane</keyword>
<dbReference type="Proteomes" id="UP001158067">
    <property type="component" value="Unassembled WGS sequence"/>
</dbReference>
<protein>
    <submittedName>
        <fullName evidence="2">Uncharacterized protein</fullName>
    </submittedName>
</protein>
<proteinExistence type="predicted"/>
<evidence type="ECO:0000313" key="2">
    <source>
        <dbReference type="EMBL" id="SMP70620.1"/>
    </source>
</evidence>
<gene>
    <name evidence="2" type="ORF">SAMN06265222_11393</name>
</gene>
<keyword evidence="3" id="KW-1185">Reference proteome</keyword>
<keyword evidence="1" id="KW-1133">Transmembrane helix</keyword>
<accession>A0ABY1QGI4</accession>
<feature type="transmembrane region" description="Helical" evidence="1">
    <location>
        <begin position="30"/>
        <end position="54"/>
    </location>
</feature>
<dbReference type="RefSeq" id="WP_283434347.1">
    <property type="nucleotide sequence ID" value="NZ_CAWLDM010000001.1"/>
</dbReference>
<organism evidence="2 3">
    <name type="scientific">Neorhodopirellula lusitana</name>
    <dbReference type="NCBI Taxonomy" id="445327"/>
    <lineage>
        <taxon>Bacteria</taxon>
        <taxon>Pseudomonadati</taxon>
        <taxon>Planctomycetota</taxon>
        <taxon>Planctomycetia</taxon>
        <taxon>Pirellulales</taxon>
        <taxon>Pirellulaceae</taxon>
        <taxon>Neorhodopirellula</taxon>
    </lineage>
</organism>
<evidence type="ECO:0000256" key="1">
    <source>
        <dbReference type="SAM" id="Phobius"/>
    </source>
</evidence>
<name>A0ABY1QGI4_9BACT</name>
<sequence>MPGHSYAATGGNSIALGRIQMTQTMNMRRLVTTSFAGLVFAAVMVSSTGCQVSLNGQTLPSPYYLQDDVQYFPAGPEFKLSREAAALRAATAEEKLNR</sequence>
<evidence type="ECO:0000313" key="3">
    <source>
        <dbReference type="Proteomes" id="UP001158067"/>
    </source>
</evidence>
<reference evidence="2 3" key="1">
    <citation type="submission" date="2017-05" db="EMBL/GenBank/DDBJ databases">
        <authorList>
            <person name="Varghese N."/>
            <person name="Submissions S."/>
        </authorList>
    </citation>
    <scope>NUCLEOTIDE SEQUENCE [LARGE SCALE GENOMIC DNA]</scope>
    <source>
        <strain evidence="2 3">DSM 25457</strain>
    </source>
</reference>
<dbReference type="EMBL" id="FXUG01000013">
    <property type="protein sequence ID" value="SMP70620.1"/>
    <property type="molecule type" value="Genomic_DNA"/>
</dbReference>